<dbReference type="Gene3D" id="3.40.630.30">
    <property type="match status" value="1"/>
</dbReference>
<dbReference type="STRING" id="1203610.HMPREF1536_03949"/>
<protein>
    <recommendedName>
        <fullName evidence="1">N-acetyltransferase domain-containing protein</fullName>
    </recommendedName>
</protein>
<dbReference type="GO" id="GO:0016747">
    <property type="term" value="F:acyltransferase activity, transferring groups other than amino-acyl groups"/>
    <property type="evidence" value="ECO:0007669"/>
    <property type="project" value="InterPro"/>
</dbReference>
<dbReference type="RefSeq" id="WP_028729511.1">
    <property type="nucleotide sequence ID" value="NZ_KE386763.1"/>
</dbReference>
<dbReference type="SUPFAM" id="SSF55729">
    <property type="entry name" value="Acyl-CoA N-acyltransferases (Nat)"/>
    <property type="match status" value="1"/>
</dbReference>
<evidence type="ECO:0000313" key="2">
    <source>
        <dbReference type="EMBL" id="KKB50413.1"/>
    </source>
</evidence>
<evidence type="ECO:0000313" key="3">
    <source>
        <dbReference type="Proteomes" id="UP000033035"/>
    </source>
</evidence>
<reference evidence="2 3" key="1">
    <citation type="submission" date="2013-04" db="EMBL/GenBank/DDBJ databases">
        <title>The Genome Sequence of Parabacteroides gordonii DSM 23371.</title>
        <authorList>
            <consortium name="The Broad Institute Genomics Platform"/>
            <person name="Earl A."/>
            <person name="Ward D."/>
            <person name="Feldgarden M."/>
            <person name="Gevers D."/>
            <person name="Martens E."/>
            <person name="Sakamoto M."/>
            <person name="Benno Y."/>
            <person name="Suzuki N."/>
            <person name="Matsunaga N."/>
            <person name="Koshihara K."/>
            <person name="Seki M."/>
            <person name="Komiya H."/>
            <person name="Walker B."/>
            <person name="Young S."/>
            <person name="Zeng Q."/>
            <person name="Gargeya S."/>
            <person name="Fitzgerald M."/>
            <person name="Haas B."/>
            <person name="Abouelleil A."/>
            <person name="Allen A.W."/>
            <person name="Alvarado L."/>
            <person name="Arachchi H.M."/>
            <person name="Berlin A.M."/>
            <person name="Chapman S.B."/>
            <person name="Gainer-Dewar J."/>
            <person name="Goldberg J."/>
            <person name="Griggs A."/>
            <person name="Gujja S."/>
            <person name="Hansen M."/>
            <person name="Howarth C."/>
            <person name="Imamovic A."/>
            <person name="Ireland A."/>
            <person name="Larimer J."/>
            <person name="McCowan C."/>
            <person name="Murphy C."/>
            <person name="Pearson M."/>
            <person name="Poon T.W."/>
            <person name="Priest M."/>
            <person name="Roberts A."/>
            <person name="Saif S."/>
            <person name="Shea T."/>
            <person name="Sisk P."/>
            <person name="Sykes S."/>
            <person name="Wortman J."/>
            <person name="Nusbaum C."/>
            <person name="Birren B."/>
        </authorList>
    </citation>
    <scope>NUCLEOTIDE SEQUENCE [LARGE SCALE GENOMIC DNA]</scope>
    <source>
        <strain evidence="2 3">MS-1</strain>
    </source>
</reference>
<evidence type="ECO:0000259" key="1">
    <source>
        <dbReference type="PROSITE" id="PS51186"/>
    </source>
</evidence>
<dbReference type="HOGENOM" id="CLU_105077_1_1_10"/>
<dbReference type="Pfam" id="PF13508">
    <property type="entry name" value="Acetyltransf_7"/>
    <property type="match status" value="1"/>
</dbReference>
<dbReference type="PATRIC" id="fig|1203610.3.peg.4026"/>
<sequence>MEIIRLTATDHPLYNAFRDIYDISFPIYEQRTVALQQDAFSDSRYHLDCYTDTVNDIVQGFIAYWRFESYTYVEHFAIHPNERGKGLGGMILRKLIEQESGRVLLEIDPVKDDISAARLRFYRSYGFIENPFPHIHPAYRSEYPDHSLVVLSTGGEMTGIEYDMFASDLNTIVMKKGMQ</sequence>
<dbReference type="AlphaFoldDB" id="A0A0F5IY36"/>
<gene>
    <name evidence="2" type="ORF">HMPREF1536_03949</name>
</gene>
<name>A0A0F5IY36_9BACT</name>
<dbReference type="InterPro" id="IPR016181">
    <property type="entry name" value="Acyl_CoA_acyltransferase"/>
</dbReference>
<accession>A0A0F5IY36</accession>
<keyword evidence="3" id="KW-1185">Reference proteome</keyword>
<dbReference type="Proteomes" id="UP000033035">
    <property type="component" value="Unassembled WGS sequence"/>
</dbReference>
<dbReference type="CDD" id="cd04301">
    <property type="entry name" value="NAT_SF"/>
    <property type="match status" value="1"/>
</dbReference>
<dbReference type="EMBL" id="AQHW01000020">
    <property type="protein sequence ID" value="KKB50413.1"/>
    <property type="molecule type" value="Genomic_DNA"/>
</dbReference>
<feature type="domain" description="N-acetyltransferase" evidence="1">
    <location>
        <begin position="1"/>
        <end position="146"/>
    </location>
</feature>
<dbReference type="InterPro" id="IPR000182">
    <property type="entry name" value="GNAT_dom"/>
</dbReference>
<proteinExistence type="predicted"/>
<organism evidence="2 3">
    <name type="scientific">Parabacteroides gordonii MS-1 = DSM 23371</name>
    <dbReference type="NCBI Taxonomy" id="1203610"/>
    <lineage>
        <taxon>Bacteria</taxon>
        <taxon>Pseudomonadati</taxon>
        <taxon>Bacteroidota</taxon>
        <taxon>Bacteroidia</taxon>
        <taxon>Bacteroidales</taxon>
        <taxon>Tannerellaceae</taxon>
        <taxon>Parabacteroides</taxon>
    </lineage>
</organism>
<dbReference type="PROSITE" id="PS51186">
    <property type="entry name" value="GNAT"/>
    <property type="match status" value="1"/>
</dbReference>
<comment type="caution">
    <text evidence="2">The sequence shown here is derived from an EMBL/GenBank/DDBJ whole genome shotgun (WGS) entry which is preliminary data.</text>
</comment>